<dbReference type="AlphaFoldDB" id="A0A9Q8LF60"/>
<name>A0A9Q8LF60_PASFU</name>
<feature type="signal peptide" evidence="1">
    <location>
        <begin position="1"/>
        <end position="19"/>
    </location>
</feature>
<evidence type="ECO:0000256" key="1">
    <source>
        <dbReference type="SAM" id="SignalP"/>
    </source>
</evidence>
<dbReference type="KEGG" id="ffu:CLAFUR5_04737"/>
<dbReference type="EMBL" id="CP090166">
    <property type="protein sequence ID" value="UJO16278.1"/>
    <property type="molecule type" value="Genomic_DNA"/>
</dbReference>
<reference evidence="2" key="1">
    <citation type="submission" date="2021-12" db="EMBL/GenBank/DDBJ databases">
        <authorList>
            <person name="Zaccaron A."/>
            <person name="Stergiopoulos I."/>
        </authorList>
    </citation>
    <scope>NUCLEOTIDE SEQUENCE</scope>
    <source>
        <strain evidence="2">Race5_Kim</strain>
    </source>
</reference>
<dbReference type="Pfam" id="PF19373">
    <property type="entry name" value="DUF5948"/>
    <property type="match status" value="1"/>
</dbReference>
<dbReference type="RefSeq" id="XP_047760644.1">
    <property type="nucleotide sequence ID" value="XM_047903885.1"/>
</dbReference>
<protein>
    <submittedName>
        <fullName evidence="2">Uncharacterized protein</fullName>
    </submittedName>
</protein>
<sequence>MRTTLFTALFLTILGSAFASENCKCQDPSGTGPQRNDLTGQCCSGSAVSSCEKHDFPGPNHQCTGGSTTCLNDDAFDKCCKDAGAPGAYCW</sequence>
<dbReference type="GeneID" id="71984615"/>
<accession>A0A9Q8LF60</accession>
<dbReference type="InterPro" id="IPR045992">
    <property type="entry name" value="DUF5948"/>
</dbReference>
<feature type="chain" id="PRO_5040369499" evidence="1">
    <location>
        <begin position="20"/>
        <end position="91"/>
    </location>
</feature>
<dbReference type="OrthoDB" id="3924472at2759"/>
<keyword evidence="1" id="KW-0732">Signal</keyword>
<reference evidence="2" key="2">
    <citation type="journal article" date="2022" name="Microb. Genom.">
        <title>A chromosome-scale genome assembly of the tomato pathogen Cladosporium fulvum reveals a compartmentalized genome architecture and the presence of a dispensable chromosome.</title>
        <authorList>
            <person name="Zaccaron A.Z."/>
            <person name="Chen L.H."/>
            <person name="Samaras A."/>
            <person name="Stergiopoulos I."/>
        </authorList>
    </citation>
    <scope>NUCLEOTIDE SEQUENCE</scope>
    <source>
        <strain evidence="2">Race5_Kim</strain>
    </source>
</reference>
<evidence type="ECO:0000313" key="3">
    <source>
        <dbReference type="Proteomes" id="UP000756132"/>
    </source>
</evidence>
<evidence type="ECO:0000313" key="2">
    <source>
        <dbReference type="EMBL" id="UJO16278.1"/>
    </source>
</evidence>
<gene>
    <name evidence="2" type="ORF">CLAFUR5_04737</name>
</gene>
<keyword evidence="3" id="KW-1185">Reference proteome</keyword>
<dbReference type="Proteomes" id="UP000756132">
    <property type="component" value="Chromosome 4"/>
</dbReference>
<proteinExistence type="predicted"/>
<organism evidence="2 3">
    <name type="scientific">Passalora fulva</name>
    <name type="common">Tomato leaf mold</name>
    <name type="synonym">Cladosporium fulvum</name>
    <dbReference type="NCBI Taxonomy" id="5499"/>
    <lineage>
        <taxon>Eukaryota</taxon>
        <taxon>Fungi</taxon>
        <taxon>Dikarya</taxon>
        <taxon>Ascomycota</taxon>
        <taxon>Pezizomycotina</taxon>
        <taxon>Dothideomycetes</taxon>
        <taxon>Dothideomycetidae</taxon>
        <taxon>Mycosphaerellales</taxon>
        <taxon>Mycosphaerellaceae</taxon>
        <taxon>Fulvia</taxon>
    </lineage>
</organism>